<evidence type="ECO:0000256" key="7">
    <source>
        <dbReference type="RuleBase" id="RU367016"/>
    </source>
</evidence>
<feature type="transmembrane region" description="Helical" evidence="7">
    <location>
        <begin position="65"/>
        <end position="88"/>
    </location>
</feature>
<dbReference type="PANTHER" id="PTHR30353:SF15">
    <property type="entry name" value="INNER MEMBRANE PROTEIN YABI"/>
    <property type="match status" value="1"/>
</dbReference>
<proteinExistence type="inferred from homology"/>
<dbReference type="InterPro" id="IPR032818">
    <property type="entry name" value="DedA-like"/>
</dbReference>
<name>A0ABW0GKR7_9PROT</name>
<protein>
    <submittedName>
        <fullName evidence="9">DedA family protein</fullName>
    </submittedName>
</protein>
<feature type="transmembrane region" description="Helical" evidence="7">
    <location>
        <begin position="29"/>
        <end position="53"/>
    </location>
</feature>
<evidence type="ECO:0000256" key="5">
    <source>
        <dbReference type="ARBA" id="ARBA00022989"/>
    </source>
</evidence>
<comment type="caution">
    <text evidence="7">Lacks conserved residue(s) required for the propagation of feature annotation.</text>
</comment>
<keyword evidence="3 7" id="KW-1003">Cell membrane</keyword>
<feature type="domain" description="VTT" evidence="8">
    <location>
        <begin position="47"/>
        <end position="168"/>
    </location>
</feature>
<keyword evidence="4 7" id="KW-0812">Transmembrane</keyword>
<evidence type="ECO:0000256" key="2">
    <source>
        <dbReference type="ARBA" id="ARBA00010792"/>
    </source>
</evidence>
<dbReference type="RefSeq" id="WP_377000685.1">
    <property type="nucleotide sequence ID" value="NZ_JBHSLC010000122.1"/>
</dbReference>
<evidence type="ECO:0000256" key="3">
    <source>
        <dbReference type="ARBA" id="ARBA00022475"/>
    </source>
</evidence>
<evidence type="ECO:0000256" key="4">
    <source>
        <dbReference type="ARBA" id="ARBA00022692"/>
    </source>
</evidence>
<organism evidence="9 10">
    <name type="scientific">Azospirillum himalayense</name>
    <dbReference type="NCBI Taxonomy" id="654847"/>
    <lineage>
        <taxon>Bacteria</taxon>
        <taxon>Pseudomonadati</taxon>
        <taxon>Pseudomonadota</taxon>
        <taxon>Alphaproteobacteria</taxon>
        <taxon>Rhodospirillales</taxon>
        <taxon>Azospirillaceae</taxon>
        <taxon>Azospirillum</taxon>
    </lineage>
</organism>
<comment type="similarity">
    <text evidence="2 7">Belongs to the DedA family.</text>
</comment>
<dbReference type="Proteomes" id="UP001596166">
    <property type="component" value="Unassembled WGS sequence"/>
</dbReference>
<dbReference type="PANTHER" id="PTHR30353">
    <property type="entry name" value="INNER MEMBRANE PROTEIN DEDA-RELATED"/>
    <property type="match status" value="1"/>
</dbReference>
<evidence type="ECO:0000313" key="9">
    <source>
        <dbReference type="EMBL" id="MFC5360173.1"/>
    </source>
</evidence>
<dbReference type="InterPro" id="IPR032816">
    <property type="entry name" value="VTT_dom"/>
</dbReference>
<evidence type="ECO:0000259" key="8">
    <source>
        <dbReference type="Pfam" id="PF09335"/>
    </source>
</evidence>
<comment type="subcellular location">
    <subcellularLocation>
        <location evidence="1 7">Cell membrane</location>
        <topology evidence="1 7">Multi-pass membrane protein</topology>
    </subcellularLocation>
</comment>
<dbReference type="EMBL" id="JBHSLC010000122">
    <property type="protein sequence ID" value="MFC5360173.1"/>
    <property type="molecule type" value="Genomic_DNA"/>
</dbReference>
<keyword evidence="10" id="KW-1185">Reference proteome</keyword>
<keyword evidence="6 7" id="KW-0472">Membrane</keyword>
<reference evidence="10" key="1">
    <citation type="journal article" date="2019" name="Int. J. Syst. Evol. Microbiol.">
        <title>The Global Catalogue of Microorganisms (GCM) 10K type strain sequencing project: providing services to taxonomists for standard genome sequencing and annotation.</title>
        <authorList>
            <consortium name="The Broad Institute Genomics Platform"/>
            <consortium name="The Broad Institute Genome Sequencing Center for Infectious Disease"/>
            <person name="Wu L."/>
            <person name="Ma J."/>
        </authorList>
    </citation>
    <scope>NUCLEOTIDE SEQUENCE [LARGE SCALE GENOMIC DNA]</scope>
    <source>
        <strain evidence="10">CCUG 58760</strain>
    </source>
</reference>
<comment type="caution">
    <text evidence="9">The sequence shown here is derived from an EMBL/GenBank/DDBJ whole genome shotgun (WGS) entry which is preliminary data.</text>
</comment>
<dbReference type="Pfam" id="PF09335">
    <property type="entry name" value="VTT_dom"/>
    <property type="match status" value="1"/>
</dbReference>
<evidence type="ECO:0000256" key="1">
    <source>
        <dbReference type="ARBA" id="ARBA00004651"/>
    </source>
</evidence>
<accession>A0ABW0GKR7</accession>
<evidence type="ECO:0000256" key="6">
    <source>
        <dbReference type="ARBA" id="ARBA00023136"/>
    </source>
</evidence>
<keyword evidence="5 7" id="KW-1133">Transmembrane helix</keyword>
<sequence>MNDAARNVLIDGMERWSAFIEANASWAEVIFFLCAFAESLAFVGFVVPGVVLIATAGALVASGALGFWQVYVALALGAVLGDAVSYWFGRVFGDRVPVVWPFRQRPELLERGSRFFLRHGGKSVFLARFLGPLRPVVPITAGMMAMPHHSFQTANLLSAVIWVPLMMAPGIAIAKGVGIDELLSGARATPAVTRNGGDAPCVLAPPISGVGLCID</sequence>
<gene>
    <name evidence="9" type="ORF">ACFPMG_34795</name>
</gene>
<feature type="transmembrane region" description="Helical" evidence="7">
    <location>
        <begin position="153"/>
        <end position="174"/>
    </location>
</feature>
<evidence type="ECO:0000313" key="10">
    <source>
        <dbReference type="Proteomes" id="UP001596166"/>
    </source>
</evidence>